<dbReference type="PANTHER" id="PTHR46847:SF1">
    <property type="entry name" value="D-ALLOSE-BINDING PERIPLASMIC PROTEIN-RELATED"/>
    <property type="match status" value="1"/>
</dbReference>
<comment type="subcellular location">
    <subcellularLocation>
        <location evidence="1">Cell envelope</location>
    </subcellularLocation>
</comment>
<gene>
    <name evidence="6" type="ORF">GCM10009819_31550</name>
</gene>
<dbReference type="InterPro" id="IPR025997">
    <property type="entry name" value="SBP_2_dom"/>
</dbReference>
<evidence type="ECO:0000313" key="7">
    <source>
        <dbReference type="Proteomes" id="UP001501196"/>
    </source>
</evidence>
<feature type="domain" description="Periplasmic binding protein" evidence="5">
    <location>
        <begin position="46"/>
        <end position="305"/>
    </location>
</feature>
<reference evidence="7" key="1">
    <citation type="journal article" date="2019" name="Int. J. Syst. Evol. Microbiol.">
        <title>The Global Catalogue of Microorganisms (GCM) 10K type strain sequencing project: providing services to taxonomists for standard genome sequencing and annotation.</title>
        <authorList>
            <consortium name="The Broad Institute Genomics Platform"/>
            <consortium name="The Broad Institute Genome Sequencing Center for Infectious Disease"/>
            <person name="Wu L."/>
            <person name="Ma J."/>
        </authorList>
    </citation>
    <scope>NUCLEOTIDE SEQUENCE [LARGE SCALE GENOMIC DNA]</scope>
    <source>
        <strain evidence="7">JCM 15672</strain>
    </source>
</reference>
<comment type="caution">
    <text evidence="6">The sequence shown here is derived from an EMBL/GenBank/DDBJ whole genome shotgun (WGS) entry which is preliminary data.</text>
</comment>
<evidence type="ECO:0000313" key="6">
    <source>
        <dbReference type="EMBL" id="GAA2042759.1"/>
    </source>
</evidence>
<keyword evidence="3 4" id="KW-0732">Signal</keyword>
<evidence type="ECO:0000256" key="2">
    <source>
        <dbReference type="ARBA" id="ARBA00007639"/>
    </source>
</evidence>
<feature type="signal peptide" evidence="4">
    <location>
        <begin position="1"/>
        <end position="29"/>
    </location>
</feature>
<dbReference type="PANTHER" id="PTHR46847">
    <property type="entry name" value="D-ALLOSE-BINDING PERIPLASMIC PROTEIN-RELATED"/>
    <property type="match status" value="1"/>
</dbReference>
<accession>A0ABP5GA17</accession>
<feature type="chain" id="PRO_5046218820" evidence="4">
    <location>
        <begin position="30"/>
        <end position="349"/>
    </location>
</feature>
<evidence type="ECO:0000256" key="3">
    <source>
        <dbReference type="ARBA" id="ARBA00022729"/>
    </source>
</evidence>
<protein>
    <submittedName>
        <fullName evidence="6">Sugar ABC transporter substrate-binding protein</fullName>
    </submittedName>
</protein>
<dbReference type="EMBL" id="BAAAPW010000005">
    <property type="protein sequence ID" value="GAA2042759.1"/>
    <property type="molecule type" value="Genomic_DNA"/>
</dbReference>
<sequence>MSPVRKSQQMMRGAVLGSAALLSIGMAGCASTGQTSGSDGDGDVVIGMSVAKLTDPFQLAMIDYAEQFADEEGASIMSPTNADSDPAKQTTDIQTTLTQSPSAIIVAPVDAKAIVPSITKANQQNVPVISIDQAPGGGEVAMVVRADNEGMGRTGCEEMGRLLEGSGTVLELQGELSSANGLDRSTGFSECMAENFPDITVVQKPTDWQMDRATDAVQTVVSTQDVDGIFMASDYFIPGVQKVLTSLDRWVATGEDGHITLVGIDGAPDALQLIRDGYQDATVSQPANLYGEWAVKYAIAAAAGETFQAGPTDHDSEIIEVETGLADLLPAPLVTSENVDDDILWGNAK</sequence>
<dbReference type="Gene3D" id="3.40.50.2300">
    <property type="match status" value="2"/>
</dbReference>
<evidence type="ECO:0000256" key="1">
    <source>
        <dbReference type="ARBA" id="ARBA00004196"/>
    </source>
</evidence>
<evidence type="ECO:0000256" key="4">
    <source>
        <dbReference type="SAM" id="SignalP"/>
    </source>
</evidence>
<organism evidence="6 7">
    <name type="scientific">Agromyces tropicus</name>
    <dbReference type="NCBI Taxonomy" id="555371"/>
    <lineage>
        <taxon>Bacteria</taxon>
        <taxon>Bacillati</taxon>
        <taxon>Actinomycetota</taxon>
        <taxon>Actinomycetes</taxon>
        <taxon>Micrococcales</taxon>
        <taxon>Microbacteriaceae</taxon>
        <taxon>Agromyces</taxon>
    </lineage>
</organism>
<dbReference type="Proteomes" id="UP001501196">
    <property type="component" value="Unassembled WGS sequence"/>
</dbReference>
<proteinExistence type="inferred from homology"/>
<dbReference type="Pfam" id="PF13407">
    <property type="entry name" value="Peripla_BP_4"/>
    <property type="match status" value="1"/>
</dbReference>
<dbReference type="SUPFAM" id="SSF53822">
    <property type="entry name" value="Periplasmic binding protein-like I"/>
    <property type="match status" value="1"/>
</dbReference>
<dbReference type="CDD" id="cd01536">
    <property type="entry name" value="PBP1_ABC_sugar_binding-like"/>
    <property type="match status" value="1"/>
</dbReference>
<dbReference type="PROSITE" id="PS51257">
    <property type="entry name" value="PROKAR_LIPOPROTEIN"/>
    <property type="match status" value="1"/>
</dbReference>
<keyword evidence="7" id="KW-1185">Reference proteome</keyword>
<comment type="similarity">
    <text evidence="2">Belongs to the bacterial solute-binding protein 2 family.</text>
</comment>
<evidence type="ECO:0000259" key="5">
    <source>
        <dbReference type="Pfam" id="PF13407"/>
    </source>
</evidence>
<name>A0ABP5GA17_9MICO</name>
<dbReference type="InterPro" id="IPR028082">
    <property type="entry name" value="Peripla_BP_I"/>
</dbReference>